<dbReference type="PROSITE" id="PS50102">
    <property type="entry name" value="RRM"/>
    <property type="match status" value="2"/>
</dbReference>
<feature type="domain" description="RRM" evidence="3">
    <location>
        <begin position="367"/>
        <end position="443"/>
    </location>
</feature>
<sequence>MAIKPHRVKKEQGRLFVSWEDGSLTVRDLLLKFLEYNATGVKISPTNDQSAIVYFKTQQEAEAAMQETDGVVINGYVLIVSLQENGDQPRQSQFLPPQQDYQYQPAQIRQPSPVPIVNAVPDQYQPSSGLNKKKLYIRNINPSTSQQEFQDIFRSYNVIRCTIPHTQPNGRSYYGFAEFLSEQDAERAMQQVSWMTINGRRLQIEFSQNNHIPQDRYKVILRNLHPDTTQENIYSLLTPFRPSNVIIEQDSRSYTRSLIATCYFNSAGLAQEAYKIADKQYLKGLIIIAELKIIISQLRHQSNTRSSAPPEQFTIPYQPAANTRMQYRYQSNQPQITETANQNLQNQRSISINPVRQQSPGQNLDKRVLFINCLSPQTTVATLTRLFQPFNVINCKIPQNQLQSKPRHGFANFSSEEDARRALQQTQGINIDGYRVEVKYKSINPNSVGIQRPTPESIQFVPNYIEPRLPLQTNPNTLAFNQQNQYPGYLMHINRGGYFNRSRPFIHNN</sequence>
<dbReference type="CDD" id="cd00590">
    <property type="entry name" value="RRM_SF"/>
    <property type="match status" value="3"/>
</dbReference>
<dbReference type="PANTHER" id="PTHR48025:SF1">
    <property type="entry name" value="RRM DOMAIN-CONTAINING PROTEIN"/>
    <property type="match status" value="1"/>
</dbReference>
<accession>A0A5J4W0E7</accession>
<gene>
    <name evidence="4" type="ORF">EZS28_016151</name>
</gene>
<dbReference type="Proteomes" id="UP000324800">
    <property type="component" value="Unassembled WGS sequence"/>
</dbReference>
<keyword evidence="1 2" id="KW-0694">RNA-binding</keyword>
<evidence type="ECO:0000259" key="3">
    <source>
        <dbReference type="PROSITE" id="PS50102"/>
    </source>
</evidence>
<dbReference type="SMART" id="SM00360">
    <property type="entry name" value="RRM"/>
    <property type="match status" value="4"/>
</dbReference>
<dbReference type="SUPFAM" id="SSF54928">
    <property type="entry name" value="RNA-binding domain, RBD"/>
    <property type="match status" value="4"/>
</dbReference>
<dbReference type="GO" id="GO:0003729">
    <property type="term" value="F:mRNA binding"/>
    <property type="evidence" value="ECO:0007669"/>
    <property type="project" value="TreeGrafter"/>
</dbReference>
<evidence type="ECO:0000313" key="5">
    <source>
        <dbReference type="Proteomes" id="UP000324800"/>
    </source>
</evidence>
<dbReference type="EMBL" id="SNRW01004031">
    <property type="protein sequence ID" value="KAA6388325.1"/>
    <property type="molecule type" value="Genomic_DNA"/>
</dbReference>
<name>A0A5J4W0E7_9EUKA</name>
<evidence type="ECO:0000313" key="4">
    <source>
        <dbReference type="EMBL" id="KAA6388325.1"/>
    </source>
</evidence>
<evidence type="ECO:0000256" key="1">
    <source>
        <dbReference type="ARBA" id="ARBA00022884"/>
    </source>
</evidence>
<organism evidence="4 5">
    <name type="scientific">Streblomastix strix</name>
    <dbReference type="NCBI Taxonomy" id="222440"/>
    <lineage>
        <taxon>Eukaryota</taxon>
        <taxon>Metamonada</taxon>
        <taxon>Preaxostyla</taxon>
        <taxon>Oxymonadida</taxon>
        <taxon>Streblomastigidae</taxon>
        <taxon>Streblomastix</taxon>
    </lineage>
</organism>
<protein>
    <recommendedName>
        <fullName evidence="3">RRM domain-containing protein</fullName>
    </recommendedName>
</protein>
<proteinExistence type="predicted"/>
<comment type="caution">
    <text evidence="4">The sequence shown here is derived from an EMBL/GenBank/DDBJ whole genome shotgun (WGS) entry which is preliminary data.</text>
</comment>
<dbReference type="InterPro" id="IPR000504">
    <property type="entry name" value="RRM_dom"/>
</dbReference>
<dbReference type="InterPro" id="IPR050502">
    <property type="entry name" value="Euk_RNA-bind_prot"/>
</dbReference>
<dbReference type="OrthoDB" id="6159137at2759"/>
<dbReference type="InterPro" id="IPR012677">
    <property type="entry name" value="Nucleotide-bd_a/b_plait_sf"/>
</dbReference>
<dbReference type="Pfam" id="PF00076">
    <property type="entry name" value="RRM_1"/>
    <property type="match status" value="2"/>
</dbReference>
<feature type="domain" description="RRM" evidence="3">
    <location>
        <begin position="133"/>
        <end position="209"/>
    </location>
</feature>
<dbReference type="Gene3D" id="3.30.70.330">
    <property type="match status" value="3"/>
</dbReference>
<dbReference type="GO" id="GO:0005634">
    <property type="term" value="C:nucleus"/>
    <property type="evidence" value="ECO:0007669"/>
    <property type="project" value="TreeGrafter"/>
</dbReference>
<dbReference type="AlphaFoldDB" id="A0A5J4W0E7"/>
<dbReference type="PANTHER" id="PTHR48025">
    <property type="entry name" value="OS02G0815200 PROTEIN"/>
    <property type="match status" value="1"/>
</dbReference>
<reference evidence="4 5" key="1">
    <citation type="submission" date="2019-03" db="EMBL/GenBank/DDBJ databases">
        <title>Single cell metagenomics reveals metabolic interactions within the superorganism composed of flagellate Streblomastix strix and complex community of Bacteroidetes bacteria on its surface.</title>
        <authorList>
            <person name="Treitli S.C."/>
            <person name="Kolisko M."/>
            <person name="Husnik F."/>
            <person name="Keeling P."/>
            <person name="Hampl V."/>
        </authorList>
    </citation>
    <scope>NUCLEOTIDE SEQUENCE [LARGE SCALE GENOMIC DNA]</scope>
    <source>
        <strain evidence="4">ST1C</strain>
    </source>
</reference>
<dbReference type="InterPro" id="IPR035979">
    <property type="entry name" value="RBD_domain_sf"/>
</dbReference>
<evidence type="ECO:0000256" key="2">
    <source>
        <dbReference type="PROSITE-ProRule" id="PRU00176"/>
    </source>
</evidence>